<dbReference type="SFLD" id="SFLDS00052">
    <property type="entry name" value="Ferric_Reductase_Domain"/>
    <property type="match status" value="1"/>
</dbReference>
<evidence type="ECO:0000256" key="8">
    <source>
        <dbReference type="ARBA" id="ARBA00022723"/>
    </source>
</evidence>
<feature type="transmembrane region" description="Helical" evidence="19">
    <location>
        <begin position="599"/>
        <end position="619"/>
    </location>
</feature>
<feature type="transmembrane region" description="Helical" evidence="19">
    <location>
        <begin position="555"/>
        <end position="579"/>
    </location>
</feature>
<keyword evidence="11 19" id="KW-1133">Transmembrane helix</keyword>
<evidence type="ECO:0000256" key="2">
    <source>
        <dbReference type="ARBA" id="ARBA00004141"/>
    </source>
</evidence>
<evidence type="ECO:0000259" key="20">
    <source>
        <dbReference type="PROSITE" id="PS51384"/>
    </source>
</evidence>
<keyword evidence="9" id="KW-0274">FAD</keyword>
<evidence type="ECO:0000313" key="22">
    <source>
        <dbReference type="Proteomes" id="UP000682877"/>
    </source>
</evidence>
<evidence type="ECO:0000256" key="3">
    <source>
        <dbReference type="ARBA" id="ARBA00006278"/>
    </source>
</evidence>
<dbReference type="GO" id="GO:0006811">
    <property type="term" value="P:monoatomic ion transport"/>
    <property type="evidence" value="ECO:0007669"/>
    <property type="project" value="UniProtKB-KW"/>
</dbReference>
<evidence type="ECO:0000256" key="11">
    <source>
        <dbReference type="ARBA" id="ARBA00022989"/>
    </source>
</evidence>
<feature type="transmembrane region" description="Helical" evidence="19">
    <location>
        <begin position="819"/>
        <end position="839"/>
    </location>
</feature>
<gene>
    <name evidence="21" type="ORF">AARE701A_LOCUS63</name>
</gene>
<dbReference type="Gene3D" id="3.40.50.80">
    <property type="entry name" value="Nucleotide-binding domain of ferredoxin-NADP reductase (FNR) module"/>
    <property type="match status" value="2"/>
</dbReference>
<dbReference type="Gene3D" id="2.40.30.10">
    <property type="entry name" value="Translation factors"/>
    <property type="match status" value="1"/>
</dbReference>
<dbReference type="FunFam" id="3.40.50.80:FF:000083">
    <property type="entry name" value="Ferric reduction oxidase 2"/>
    <property type="match status" value="1"/>
</dbReference>
<evidence type="ECO:0000256" key="5">
    <source>
        <dbReference type="ARBA" id="ARBA00022617"/>
    </source>
</evidence>
<evidence type="ECO:0000256" key="6">
    <source>
        <dbReference type="ARBA" id="ARBA00022630"/>
    </source>
</evidence>
<dbReference type="Pfam" id="PF08030">
    <property type="entry name" value="NAD_binding_6"/>
    <property type="match status" value="1"/>
</dbReference>
<dbReference type="CDD" id="cd06186">
    <property type="entry name" value="NOX_Duox_like_FAD_NADP"/>
    <property type="match status" value="1"/>
</dbReference>
<comment type="catalytic activity">
    <reaction evidence="17">
        <text>2 a Fe(II)-siderophore + NAD(+) + H(+) = 2 a Fe(III)-siderophore + NADH</text>
        <dbReference type="Rhea" id="RHEA:15061"/>
        <dbReference type="Rhea" id="RHEA-COMP:11342"/>
        <dbReference type="Rhea" id="RHEA-COMP:11344"/>
        <dbReference type="ChEBI" id="CHEBI:15378"/>
        <dbReference type="ChEBI" id="CHEBI:29033"/>
        <dbReference type="ChEBI" id="CHEBI:29034"/>
        <dbReference type="ChEBI" id="CHEBI:57540"/>
        <dbReference type="ChEBI" id="CHEBI:57945"/>
        <dbReference type="EC" id="1.16.1.7"/>
    </reaction>
</comment>
<keyword evidence="15" id="KW-0406">Ion transport</keyword>
<dbReference type="PROSITE" id="PS51384">
    <property type="entry name" value="FAD_FR"/>
    <property type="match status" value="1"/>
</dbReference>
<dbReference type="InterPro" id="IPR013130">
    <property type="entry name" value="Fe3_Rdtase_TM_dom"/>
</dbReference>
<name>A0A8S1ZB57_ARAAE</name>
<feature type="transmembrane region" description="Helical" evidence="19">
    <location>
        <begin position="285"/>
        <end position="305"/>
    </location>
</feature>
<keyword evidence="13" id="KW-0408">Iron</keyword>
<evidence type="ECO:0000256" key="7">
    <source>
        <dbReference type="ARBA" id="ARBA00022692"/>
    </source>
</evidence>
<comment type="cofactor">
    <cofactor evidence="1">
        <name>FAD</name>
        <dbReference type="ChEBI" id="CHEBI:57692"/>
    </cofactor>
</comment>
<evidence type="ECO:0000256" key="1">
    <source>
        <dbReference type="ARBA" id="ARBA00001974"/>
    </source>
</evidence>
<dbReference type="FunFam" id="3.40.50.80:FF:000039">
    <property type="entry name" value="Ferric reduction oxidase 3"/>
    <property type="match status" value="1"/>
</dbReference>
<evidence type="ECO:0000256" key="15">
    <source>
        <dbReference type="ARBA" id="ARBA00023065"/>
    </source>
</evidence>
<dbReference type="InterPro" id="IPR017938">
    <property type="entry name" value="Riboflavin_synthase-like_b-brl"/>
</dbReference>
<dbReference type="InterPro" id="IPR017927">
    <property type="entry name" value="FAD-bd_FR_type"/>
</dbReference>
<keyword evidence="4" id="KW-0813">Transport</keyword>
<dbReference type="GO" id="GO:0005886">
    <property type="term" value="C:plasma membrane"/>
    <property type="evidence" value="ECO:0007669"/>
    <property type="project" value="TreeGrafter"/>
</dbReference>
<evidence type="ECO:0000256" key="18">
    <source>
        <dbReference type="ARBA" id="ARBA00066905"/>
    </source>
</evidence>
<feature type="transmembrane region" description="Helical" evidence="19">
    <location>
        <begin position="126"/>
        <end position="152"/>
    </location>
</feature>
<dbReference type="Pfam" id="PF01794">
    <property type="entry name" value="Ferric_reduct"/>
    <property type="match status" value="1"/>
</dbReference>
<accession>A0A8S1ZB57</accession>
<dbReference type="EMBL" id="LR999451">
    <property type="protein sequence ID" value="CAE5956279.1"/>
    <property type="molecule type" value="Genomic_DNA"/>
</dbReference>
<dbReference type="SFLD" id="SFLDG01168">
    <property type="entry name" value="Ferric_reductase_subgroup_(FRE"/>
    <property type="match status" value="1"/>
</dbReference>
<keyword evidence="16 19" id="KW-0472">Membrane</keyword>
<evidence type="ECO:0000256" key="17">
    <source>
        <dbReference type="ARBA" id="ARBA00050970"/>
    </source>
</evidence>
<comment type="similarity">
    <text evidence="3">Belongs to the ferric reductase (FRE) family.</text>
</comment>
<dbReference type="InterPro" id="IPR013121">
    <property type="entry name" value="Fe_red_NAD-bd_6"/>
</dbReference>
<protein>
    <recommendedName>
        <fullName evidence="18">ferric-chelate reductase (NADH)</fullName>
        <ecNumber evidence="18">1.16.1.7</ecNumber>
    </recommendedName>
</protein>
<dbReference type="PANTHER" id="PTHR11972:SF41">
    <property type="entry name" value="FERRIC REDUCTION OXIDASE 2"/>
    <property type="match status" value="1"/>
</dbReference>
<keyword evidence="8" id="KW-0479">Metal-binding</keyword>
<keyword evidence="7 19" id="KW-0812">Transmembrane</keyword>
<evidence type="ECO:0000256" key="14">
    <source>
        <dbReference type="ARBA" id="ARBA00023027"/>
    </source>
</evidence>
<dbReference type="InterPro" id="IPR013112">
    <property type="entry name" value="FAD-bd_8"/>
</dbReference>
<dbReference type="PANTHER" id="PTHR11972">
    <property type="entry name" value="NADPH OXIDASE"/>
    <property type="match status" value="1"/>
</dbReference>
<feature type="transmembrane region" description="Helical" evidence="19">
    <location>
        <begin position="766"/>
        <end position="786"/>
    </location>
</feature>
<dbReference type="SUPFAM" id="SSF63380">
    <property type="entry name" value="Riboflavin synthase domain-like"/>
    <property type="match status" value="1"/>
</dbReference>
<feature type="transmembrane region" description="Helical" evidence="19">
    <location>
        <begin position="220"/>
        <end position="241"/>
    </location>
</feature>
<feature type="transmembrane region" description="Helical" evidence="19">
    <location>
        <begin position="179"/>
        <end position="199"/>
    </location>
</feature>
<feature type="transmembrane region" description="Helical" evidence="19">
    <location>
        <begin position="75"/>
        <end position="95"/>
    </location>
</feature>
<evidence type="ECO:0000256" key="16">
    <source>
        <dbReference type="ARBA" id="ARBA00023136"/>
    </source>
</evidence>
<proteinExistence type="inferred from homology"/>
<dbReference type="GO" id="GO:0140618">
    <property type="term" value="F:ferric-chelate reductase (NADH) activity"/>
    <property type="evidence" value="ECO:0007669"/>
    <property type="project" value="UniProtKB-EC"/>
</dbReference>
<evidence type="ECO:0000256" key="9">
    <source>
        <dbReference type="ARBA" id="ARBA00022827"/>
    </source>
</evidence>
<dbReference type="InterPro" id="IPR050369">
    <property type="entry name" value="RBOH/FRE"/>
</dbReference>
<sequence length="917" mass="103006">MEITKSNNGGSNPSAGEEFKDMIKGVTKFLMMLIFLGTIMLWIMMPTLTYRTKWLPHMRIKFGTSTYFGATGTTLFMYMFPMMVVACLGCVYLHFKNRKSSDHIDRETNGGVWSKLRKPMLVKGPLGIVSVTEITFLAMFVALLLWCFITYLRNSFATITPKSAAAHDESLWQAKLESAALRLGLIGNICLAFLFLPVARGSSLLPAMGLTSESSIKYHIWLGHMVMALFTVHGLCYIIYWASMHEISQMIMWDTKGVSNLAGEIALVAGLMMWATTYPKIRRRFFEVFFYTHYLYIIFMLFFVLHVGITFSFIALPGFYIFLVDRFLRFLQSRENVRLLSARILPSDTMELTFSKNSKLVYSPTSIMFVNIPSISKLQWHPFTITSSIKLEPEKLSVVIKKEGKWSTKLHHRLSSSDQIDRLAVSVEGPYGPASTDFLRHEALVMVCGGSGITPFISVIRDLIATSQKETCKIPKITLICAFKKSSEISMLDLVLPLSGLETKLSSNINIKIEAFITREKEAGVEATAGKIKTLWFKPSLSDQSISSILGPNSWLWLGAILASSFLIFMIIIGIISRYYIYPIDHNTNKIYSLTSKTIIYILVISVSIMATSSAAMLWNKKKYGNVESKQVQNVDRPSPTSSPNSWGYNSLREIESTPQESLVQRTNLHFGERPNLKKLLLDVEGSSVGVLVCGPKKMRQKVAEICSSGLAENLHFESISFSCFISCTMGLGEMNKEVIEKEIWLTPMRAKLGKTIYYGKPGVNLLVYMFPMILLAFLGCIYLHLKKQTTVTQFNSGVEKKRAKFGALRRPMLVKGPLGIVTVTEVMFLTMFMALLLWSLTNYIYRTFVTITSESASTDGNSLEIGKGKIPYPGSLKAKDMTALDIPVVVPYNIYCLTWLETLVWTGTLTTSSKSV</sequence>
<dbReference type="AlphaFoldDB" id="A0A8S1ZB57"/>
<dbReference type="Pfam" id="PF08022">
    <property type="entry name" value="FAD_binding_8"/>
    <property type="match status" value="1"/>
</dbReference>
<reference evidence="21" key="1">
    <citation type="submission" date="2021-01" db="EMBL/GenBank/DDBJ databases">
        <authorList>
            <person name="Bezrukov I."/>
        </authorList>
    </citation>
    <scope>NUCLEOTIDE SEQUENCE</scope>
</reference>
<dbReference type="InterPro" id="IPR039261">
    <property type="entry name" value="FNR_nucleotide-bd"/>
</dbReference>
<organism evidence="21 22">
    <name type="scientific">Arabidopsis arenosa</name>
    <name type="common">Sand rock-cress</name>
    <name type="synonym">Cardaminopsis arenosa</name>
    <dbReference type="NCBI Taxonomy" id="38785"/>
    <lineage>
        <taxon>Eukaryota</taxon>
        <taxon>Viridiplantae</taxon>
        <taxon>Streptophyta</taxon>
        <taxon>Embryophyta</taxon>
        <taxon>Tracheophyta</taxon>
        <taxon>Spermatophyta</taxon>
        <taxon>Magnoliopsida</taxon>
        <taxon>eudicotyledons</taxon>
        <taxon>Gunneridae</taxon>
        <taxon>Pentapetalae</taxon>
        <taxon>rosids</taxon>
        <taxon>malvids</taxon>
        <taxon>Brassicales</taxon>
        <taxon>Brassicaceae</taxon>
        <taxon>Camelineae</taxon>
        <taxon>Arabidopsis</taxon>
    </lineage>
</organism>
<evidence type="ECO:0000313" key="21">
    <source>
        <dbReference type="EMBL" id="CAE5956279.1"/>
    </source>
</evidence>
<keyword evidence="14" id="KW-0520">NAD</keyword>
<dbReference type="GO" id="GO:0046872">
    <property type="term" value="F:metal ion binding"/>
    <property type="evidence" value="ECO:0007669"/>
    <property type="project" value="UniProtKB-KW"/>
</dbReference>
<evidence type="ECO:0000256" key="12">
    <source>
        <dbReference type="ARBA" id="ARBA00023002"/>
    </source>
</evidence>
<feature type="transmembrane region" description="Helical" evidence="19">
    <location>
        <begin position="29"/>
        <end position="48"/>
    </location>
</feature>
<dbReference type="EC" id="1.16.1.7" evidence="18"/>
<feature type="transmembrane region" description="Helical" evidence="19">
    <location>
        <begin position="261"/>
        <end position="278"/>
    </location>
</feature>
<dbReference type="Proteomes" id="UP000682877">
    <property type="component" value="Chromosome 1"/>
</dbReference>
<keyword evidence="5" id="KW-0349">Heme</keyword>
<evidence type="ECO:0000256" key="13">
    <source>
        <dbReference type="ARBA" id="ARBA00023004"/>
    </source>
</evidence>
<keyword evidence="10" id="KW-0249">Electron transport</keyword>
<feature type="domain" description="FAD-binding FR-type" evidence="20">
    <location>
        <begin position="332"/>
        <end position="437"/>
    </location>
</feature>
<keyword evidence="6" id="KW-0285">Flavoprotein</keyword>
<dbReference type="SUPFAM" id="SSF52343">
    <property type="entry name" value="Ferredoxin reductase-like, C-terminal NADP-linked domain"/>
    <property type="match status" value="1"/>
</dbReference>
<keyword evidence="12" id="KW-0560">Oxidoreductase</keyword>
<keyword evidence="22" id="KW-1185">Reference proteome</keyword>
<evidence type="ECO:0000256" key="10">
    <source>
        <dbReference type="ARBA" id="ARBA00022982"/>
    </source>
</evidence>
<comment type="subcellular location">
    <subcellularLocation>
        <location evidence="2">Membrane</location>
        <topology evidence="2">Multi-pass membrane protein</topology>
    </subcellularLocation>
</comment>
<evidence type="ECO:0000256" key="4">
    <source>
        <dbReference type="ARBA" id="ARBA00022448"/>
    </source>
</evidence>
<evidence type="ECO:0000256" key="19">
    <source>
        <dbReference type="SAM" id="Phobius"/>
    </source>
</evidence>